<keyword evidence="3" id="KW-1185">Reference proteome</keyword>
<protein>
    <submittedName>
        <fullName evidence="2">Uncharacterized protein</fullName>
    </submittedName>
</protein>
<gene>
    <name evidence="2" type="ORF">BSTOLATCC_MIC9427</name>
</gene>
<evidence type="ECO:0000256" key="1">
    <source>
        <dbReference type="SAM" id="MobiDB-lite"/>
    </source>
</evidence>
<feature type="region of interest" description="Disordered" evidence="1">
    <location>
        <begin position="42"/>
        <end position="65"/>
    </location>
</feature>
<sequence>MNAVYTKSSPKIHDYNPITHSPFYSSPNASIEIPPSISKRSSSYMEKFMPRSTKEPIPEQGIPANYPRSPLARSGLLRINNSQSLSPGKYNFPINSPRFYKNKPRLRAVDPIIGVNYSDASINSQSSYIRENFVDYKIQRPNIFKGKDHSEMISNALKKSKPFSNITPSVSKANVKSDLPDPSYQKASEAFFG</sequence>
<comment type="caution">
    <text evidence="2">The sequence shown here is derived from an EMBL/GenBank/DDBJ whole genome shotgun (WGS) entry which is preliminary data.</text>
</comment>
<evidence type="ECO:0000313" key="3">
    <source>
        <dbReference type="Proteomes" id="UP001162131"/>
    </source>
</evidence>
<accession>A0AAU9IZ36</accession>
<dbReference type="Proteomes" id="UP001162131">
    <property type="component" value="Unassembled WGS sequence"/>
</dbReference>
<proteinExistence type="predicted"/>
<evidence type="ECO:0000313" key="2">
    <source>
        <dbReference type="EMBL" id="CAG9313614.1"/>
    </source>
</evidence>
<dbReference type="AlphaFoldDB" id="A0AAU9IZ36"/>
<name>A0AAU9IZ36_9CILI</name>
<organism evidence="2 3">
    <name type="scientific">Blepharisma stoltei</name>
    <dbReference type="NCBI Taxonomy" id="1481888"/>
    <lineage>
        <taxon>Eukaryota</taxon>
        <taxon>Sar</taxon>
        <taxon>Alveolata</taxon>
        <taxon>Ciliophora</taxon>
        <taxon>Postciliodesmatophora</taxon>
        <taxon>Heterotrichea</taxon>
        <taxon>Heterotrichida</taxon>
        <taxon>Blepharismidae</taxon>
        <taxon>Blepharisma</taxon>
    </lineage>
</organism>
<dbReference type="EMBL" id="CAJZBQ010000011">
    <property type="protein sequence ID" value="CAG9313614.1"/>
    <property type="molecule type" value="Genomic_DNA"/>
</dbReference>
<reference evidence="2" key="1">
    <citation type="submission" date="2021-09" db="EMBL/GenBank/DDBJ databases">
        <authorList>
            <consortium name="AG Swart"/>
            <person name="Singh M."/>
            <person name="Singh A."/>
            <person name="Seah K."/>
            <person name="Emmerich C."/>
        </authorList>
    </citation>
    <scope>NUCLEOTIDE SEQUENCE</scope>
    <source>
        <strain evidence="2">ATCC30299</strain>
    </source>
</reference>
<feature type="compositionally biased region" description="Basic and acidic residues" evidence="1">
    <location>
        <begin position="48"/>
        <end position="57"/>
    </location>
</feature>